<accession>A0A0W1R5I5</accession>
<feature type="transmembrane region" description="Helical" evidence="7">
    <location>
        <begin position="140"/>
        <end position="161"/>
    </location>
</feature>
<dbReference type="CDD" id="cd06261">
    <property type="entry name" value="TM_PBP2"/>
    <property type="match status" value="1"/>
</dbReference>
<dbReference type="GO" id="GO:0055085">
    <property type="term" value="P:transmembrane transport"/>
    <property type="evidence" value="ECO:0007669"/>
    <property type="project" value="InterPro"/>
</dbReference>
<dbReference type="PANTHER" id="PTHR43163">
    <property type="entry name" value="DIPEPTIDE TRANSPORT SYSTEM PERMEASE PROTEIN DPPB-RELATED"/>
    <property type="match status" value="1"/>
</dbReference>
<keyword evidence="3" id="KW-1003">Cell membrane</keyword>
<dbReference type="InterPro" id="IPR035906">
    <property type="entry name" value="MetI-like_sf"/>
</dbReference>
<evidence type="ECO:0000256" key="1">
    <source>
        <dbReference type="ARBA" id="ARBA00004651"/>
    </source>
</evidence>
<gene>
    <name evidence="9" type="ORF">AUR64_18655</name>
</gene>
<comment type="subcellular location">
    <subcellularLocation>
        <location evidence="1 7">Cell membrane</location>
        <topology evidence="1 7">Multi-pass membrane protein</topology>
    </subcellularLocation>
</comment>
<evidence type="ECO:0000256" key="3">
    <source>
        <dbReference type="ARBA" id="ARBA00022475"/>
    </source>
</evidence>
<dbReference type="AlphaFoldDB" id="A0A0W1R5I5"/>
<feature type="domain" description="ABC transmembrane type-1" evidence="8">
    <location>
        <begin position="100"/>
        <end position="306"/>
    </location>
</feature>
<protein>
    <recommendedName>
        <fullName evidence="8">ABC transmembrane type-1 domain-containing protein</fullName>
    </recommendedName>
</protein>
<sequence length="320" mass="34478">MTTGRYLLRRTAWTLFVAYLILSATFFVFAFTPDPNQQGPQFGMSREEAEEFKSQYAAAHNYDEPLADRYVEWMTAYATLEFGYSYVRDRPVSAVLGESIPVTLAYLVPALLFSLVGGVLLGLLAAMFRGGPLDWVVSGGAYVGMGVPAFVAAVLVTLLAGEYAGVASIIQWSAERSALSAANLPALVVPAVVVALNLSAVMVRYARAESLEYLPAEFVKTLRANGARTRDVARHVLKNASVPLFSVAVSELLTVLFVSVIVVEVVFGIPGFGRLAFVAIEERDIGVILATTFVPVAVGLGGNLLQDIVYAVLDPRIETE</sequence>
<dbReference type="OrthoDB" id="44105at2157"/>
<comment type="caution">
    <text evidence="9">The sequence shown here is derived from an EMBL/GenBank/DDBJ whole genome shotgun (WGS) entry which is preliminary data.</text>
</comment>
<dbReference type="RefSeq" id="WP_058582970.1">
    <property type="nucleotide sequence ID" value="NZ_LOPU01000030.1"/>
</dbReference>
<feature type="transmembrane region" description="Helical" evidence="7">
    <location>
        <begin position="104"/>
        <end position="128"/>
    </location>
</feature>
<evidence type="ECO:0000256" key="5">
    <source>
        <dbReference type="ARBA" id="ARBA00022989"/>
    </source>
</evidence>
<dbReference type="InterPro" id="IPR000515">
    <property type="entry name" value="MetI-like"/>
</dbReference>
<feature type="transmembrane region" description="Helical" evidence="7">
    <location>
        <begin position="287"/>
        <end position="313"/>
    </location>
</feature>
<evidence type="ECO:0000256" key="2">
    <source>
        <dbReference type="ARBA" id="ARBA00022448"/>
    </source>
</evidence>
<dbReference type="SUPFAM" id="SSF161098">
    <property type="entry name" value="MetI-like"/>
    <property type="match status" value="1"/>
</dbReference>
<dbReference type="EMBL" id="LOPU01000030">
    <property type="protein sequence ID" value="KTG08686.1"/>
    <property type="molecule type" value="Genomic_DNA"/>
</dbReference>
<keyword evidence="4 7" id="KW-0812">Transmembrane</keyword>
<proteinExistence type="inferred from homology"/>
<dbReference type="Pfam" id="PF00528">
    <property type="entry name" value="BPD_transp_1"/>
    <property type="match status" value="1"/>
</dbReference>
<feature type="transmembrane region" description="Helical" evidence="7">
    <location>
        <begin position="244"/>
        <end position="267"/>
    </location>
</feature>
<keyword evidence="2 7" id="KW-0813">Transport</keyword>
<keyword evidence="6 7" id="KW-0472">Membrane</keyword>
<evidence type="ECO:0000256" key="7">
    <source>
        <dbReference type="RuleBase" id="RU363032"/>
    </source>
</evidence>
<evidence type="ECO:0000256" key="4">
    <source>
        <dbReference type="ARBA" id="ARBA00022692"/>
    </source>
</evidence>
<organism evidence="9 10">
    <name type="scientific">Haloprofundus marisrubri</name>
    <dbReference type="NCBI Taxonomy" id="1514971"/>
    <lineage>
        <taxon>Archaea</taxon>
        <taxon>Methanobacteriati</taxon>
        <taxon>Methanobacteriota</taxon>
        <taxon>Stenosarchaea group</taxon>
        <taxon>Halobacteria</taxon>
        <taxon>Halobacteriales</taxon>
        <taxon>Haloferacaceae</taxon>
        <taxon>Haloprofundus</taxon>
    </lineage>
</organism>
<dbReference type="GO" id="GO:0005886">
    <property type="term" value="C:plasma membrane"/>
    <property type="evidence" value="ECO:0007669"/>
    <property type="project" value="UniProtKB-SubCell"/>
</dbReference>
<keyword evidence="10" id="KW-1185">Reference proteome</keyword>
<dbReference type="STRING" id="1514971.AUR64_18655"/>
<dbReference type="PANTHER" id="PTHR43163:SF6">
    <property type="entry name" value="DIPEPTIDE TRANSPORT SYSTEM PERMEASE PROTEIN DPPB-RELATED"/>
    <property type="match status" value="1"/>
</dbReference>
<reference evidence="9 10" key="1">
    <citation type="submission" date="2015-12" db="EMBL/GenBank/DDBJ databases">
        <title>Haloprofundus marisrubri gen. nov., sp. nov., an extremely halophilic archaeon isolated from the Discovery deep brine-seawater interface in the Red Sea.</title>
        <authorList>
            <person name="Zhang G."/>
            <person name="Stingl U."/>
            <person name="Rashid M."/>
        </authorList>
    </citation>
    <scope>NUCLEOTIDE SEQUENCE [LARGE SCALE GENOMIC DNA]</scope>
    <source>
        <strain evidence="9 10">SB9</strain>
    </source>
</reference>
<evidence type="ECO:0000313" key="9">
    <source>
        <dbReference type="EMBL" id="KTG08686.1"/>
    </source>
</evidence>
<feature type="transmembrane region" description="Helical" evidence="7">
    <location>
        <begin position="12"/>
        <end position="32"/>
    </location>
</feature>
<evidence type="ECO:0000256" key="6">
    <source>
        <dbReference type="ARBA" id="ARBA00023136"/>
    </source>
</evidence>
<name>A0A0W1R5I5_9EURY</name>
<evidence type="ECO:0000259" key="8">
    <source>
        <dbReference type="PROSITE" id="PS50928"/>
    </source>
</evidence>
<feature type="transmembrane region" description="Helical" evidence="7">
    <location>
        <begin position="181"/>
        <end position="203"/>
    </location>
</feature>
<dbReference type="PROSITE" id="PS50928">
    <property type="entry name" value="ABC_TM1"/>
    <property type="match status" value="1"/>
</dbReference>
<keyword evidence="5 7" id="KW-1133">Transmembrane helix</keyword>
<comment type="similarity">
    <text evidence="7">Belongs to the binding-protein-dependent transport system permease family.</text>
</comment>
<dbReference type="Proteomes" id="UP000054387">
    <property type="component" value="Unassembled WGS sequence"/>
</dbReference>
<evidence type="ECO:0000313" key="10">
    <source>
        <dbReference type="Proteomes" id="UP000054387"/>
    </source>
</evidence>